<dbReference type="CDD" id="cd02439">
    <property type="entry name" value="DMB-PRT_CobT"/>
    <property type="match status" value="1"/>
</dbReference>
<protein>
    <recommendedName>
        <fullName evidence="5 11">Nicotinate-nucleotide--dimethylbenzimidazole phosphoribosyltransferase</fullName>
        <shortName evidence="11">NN:DBI PRT</shortName>
        <ecNumber evidence="4 11">2.4.2.21</ecNumber>
    </recommendedName>
    <alternativeName>
        <fullName evidence="9 11">N(1)-alpha-phosphoribosyltransferase</fullName>
    </alternativeName>
</protein>
<keyword evidence="6 11" id="KW-0169">Cobalamin biosynthesis</keyword>
<evidence type="ECO:0000256" key="8">
    <source>
        <dbReference type="ARBA" id="ARBA00022679"/>
    </source>
</evidence>
<dbReference type="AlphaFoldDB" id="A0AA48RIR3"/>
<dbReference type="EC" id="2.4.2.21" evidence="4 11"/>
<evidence type="ECO:0000256" key="9">
    <source>
        <dbReference type="ARBA" id="ARBA00030686"/>
    </source>
</evidence>
<dbReference type="Gene3D" id="3.40.50.10210">
    <property type="match status" value="1"/>
</dbReference>
<evidence type="ECO:0000256" key="4">
    <source>
        <dbReference type="ARBA" id="ARBA00011991"/>
    </source>
</evidence>
<evidence type="ECO:0000256" key="6">
    <source>
        <dbReference type="ARBA" id="ARBA00022573"/>
    </source>
</evidence>
<dbReference type="Gene3D" id="1.10.1610.10">
    <property type="match status" value="1"/>
</dbReference>
<proteinExistence type="inferred from homology"/>
<dbReference type="Pfam" id="PF02277">
    <property type="entry name" value="DBI_PRT"/>
    <property type="match status" value="1"/>
</dbReference>
<dbReference type="PANTHER" id="PTHR43463:SF1">
    <property type="entry name" value="NICOTINATE-NUCLEOTIDE--DIMETHYLBENZIMIDAZOLE PHOSPHORIBOSYLTRANSFERASE"/>
    <property type="match status" value="1"/>
</dbReference>
<comment type="pathway">
    <text evidence="2 11">Nucleoside biosynthesis; alpha-ribazole biosynthesis; alpha-ribazole from 5,6-dimethylbenzimidazole: step 1/2.</text>
</comment>
<dbReference type="InterPro" id="IPR036087">
    <property type="entry name" value="Nict_dMeBzImd_PRibTrfase_sf"/>
</dbReference>
<evidence type="ECO:0000256" key="1">
    <source>
        <dbReference type="ARBA" id="ARBA00002197"/>
    </source>
</evidence>
<dbReference type="NCBIfam" id="TIGR03160">
    <property type="entry name" value="cobT_DBIPRT"/>
    <property type="match status" value="1"/>
</dbReference>
<comment type="similarity">
    <text evidence="3 11">Belongs to the CobT family.</text>
</comment>
<dbReference type="EMBL" id="OY569118">
    <property type="protein sequence ID" value="CAJ1003759.1"/>
    <property type="molecule type" value="Genomic_DNA"/>
</dbReference>
<dbReference type="NCBIfam" id="NF000996">
    <property type="entry name" value="PRK00105.1"/>
    <property type="match status" value="1"/>
</dbReference>
<organism evidence="12 13">
    <name type="scientific">Brevibacillus aydinogluensis</name>
    <dbReference type="NCBI Taxonomy" id="927786"/>
    <lineage>
        <taxon>Bacteria</taxon>
        <taxon>Bacillati</taxon>
        <taxon>Bacillota</taxon>
        <taxon>Bacilli</taxon>
        <taxon>Bacillales</taxon>
        <taxon>Paenibacillaceae</taxon>
        <taxon>Brevibacillus</taxon>
    </lineage>
</organism>
<dbReference type="Proteomes" id="UP001189619">
    <property type="component" value="Chromosome"/>
</dbReference>
<comment type="function">
    <text evidence="1 11">Catalyzes the synthesis of alpha-ribazole-5'-phosphate from nicotinate mononucleotide (NAMN) and 5,6-dimethylbenzimidazole (DMB).</text>
</comment>
<dbReference type="HAMAP" id="MF_00230">
    <property type="entry name" value="CobT"/>
    <property type="match status" value="1"/>
</dbReference>
<evidence type="ECO:0000256" key="2">
    <source>
        <dbReference type="ARBA" id="ARBA00005049"/>
    </source>
</evidence>
<keyword evidence="7 11" id="KW-0328">Glycosyltransferase</keyword>
<reference evidence="12" key="1">
    <citation type="submission" date="2023-07" db="EMBL/GenBank/DDBJ databases">
        <authorList>
            <person name="Ivanov I."/>
            <person name="Teneva D."/>
            <person name="Stoikov I."/>
        </authorList>
    </citation>
    <scope>NUCLEOTIDE SEQUENCE</scope>
    <source>
        <strain evidence="12">4475</strain>
    </source>
</reference>
<dbReference type="InterPro" id="IPR023195">
    <property type="entry name" value="Nict_dMeBzImd_PRibTrfase_N"/>
</dbReference>
<dbReference type="SUPFAM" id="SSF52733">
    <property type="entry name" value="Nicotinate mononucleotide:5,6-dimethylbenzimidazole phosphoribosyltransferase (CobT)"/>
    <property type="match status" value="1"/>
</dbReference>
<evidence type="ECO:0000256" key="11">
    <source>
        <dbReference type="HAMAP-Rule" id="MF_00230"/>
    </source>
</evidence>
<dbReference type="FunFam" id="3.40.50.10210:FF:000001">
    <property type="entry name" value="Nicotinate-nucleotide--dimethylbenzimidazole phosphoribosyltransferase"/>
    <property type="match status" value="1"/>
</dbReference>
<dbReference type="PANTHER" id="PTHR43463">
    <property type="entry name" value="NICOTINATE-NUCLEOTIDE--DIMETHYLBENZIMIDAZOLE PHOSPHORIBOSYLTRANSFERASE"/>
    <property type="match status" value="1"/>
</dbReference>
<sequence length="350" mass="36429">MNTNRTQPYGKIEPLNEAAAIEARRRVDQLTKPLGSLGRLEELAVRLAAMTGNALPSVTPPGVLVFAADHGVAAEGVSAYPQEVTVQMVANFAAGGAAINVFSRQIGALLHVVDVGVAADVEVPGVWRKKIRPGTGNMLREEAMTLDEAERAIRVGLESAEAIIDEGAKLLIIGEMGIGNTTASSALLAALTGAQPDELVGRGTGVDDAAWERKKAVVKQALDRHRPDPDRPLEALAKVGGLEIGAMAGAVLGAAARRIPVLVDGFISTVAALLAVRLNPGAADYLIAGHRSQEPGHLHALRALGMEPLIDLGLRLGEGSGAAVAFPIVEAATRMIREMATFESAGVSNR</sequence>
<name>A0AA48RIR3_9BACL</name>
<dbReference type="KEGG" id="bayd:BSPP4475_15665"/>
<evidence type="ECO:0000313" key="12">
    <source>
        <dbReference type="EMBL" id="CAJ1003759.1"/>
    </source>
</evidence>
<evidence type="ECO:0000313" key="13">
    <source>
        <dbReference type="Proteomes" id="UP001189619"/>
    </source>
</evidence>
<dbReference type="RefSeq" id="WP_304414584.1">
    <property type="nucleotide sequence ID" value="NZ_JAUSVZ010000015.1"/>
</dbReference>
<evidence type="ECO:0000256" key="7">
    <source>
        <dbReference type="ARBA" id="ARBA00022676"/>
    </source>
</evidence>
<comment type="catalytic activity">
    <reaction evidence="10 11">
        <text>5,6-dimethylbenzimidazole + nicotinate beta-D-ribonucleotide = alpha-ribazole 5'-phosphate + nicotinate + H(+)</text>
        <dbReference type="Rhea" id="RHEA:11196"/>
        <dbReference type="ChEBI" id="CHEBI:15378"/>
        <dbReference type="ChEBI" id="CHEBI:15890"/>
        <dbReference type="ChEBI" id="CHEBI:32544"/>
        <dbReference type="ChEBI" id="CHEBI:57502"/>
        <dbReference type="ChEBI" id="CHEBI:57918"/>
        <dbReference type="EC" id="2.4.2.21"/>
    </reaction>
</comment>
<dbReference type="InterPro" id="IPR003200">
    <property type="entry name" value="Nict_dMeBzImd_PRibTrfase"/>
</dbReference>
<dbReference type="GO" id="GO:0008939">
    <property type="term" value="F:nicotinate-nucleotide-dimethylbenzimidazole phosphoribosyltransferase activity"/>
    <property type="evidence" value="ECO:0007669"/>
    <property type="project" value="UniProtKB-UniRule"/>
</dbReference>
<dbReference type="InterPro" id="IPR017846">
    <property type="entry name" value="Nict_dMeBzImd_PRibTrfase_bact"/>
</dbReference>
<accession>A0AA48RIR3</accession>
<gene>
    <name evidence="11 12" type="primary">cobT</name>
    <name evidence="12" type="ORF">BSPP4475_15665</name>
</gene>
<evidence type="ECO:0000256" key="10">
    <source>
        <dbReference type="ARBA" id="ARBA00047340"/>
    </source>
</evidence>
<evidence type="ECO:0000256" key="5">
    <source>
        <dbReference type="ARBA" id="ARBA00015486"/>
    </source>
</evidence>
<keyword evidence="13" id="KW-1185">Reference proteome</keyword>
<feature type="active site" description="Proton acceptor" evidence="11">
    <location>
        <position position="318"/>
    </location>
</feature>
<dbReference type="GO" id="GO:0009236">
    <property type="term" value="P:cobalamin biosynthetic process"/>
    <property type="evidence" value="ECO:0007669"/>
    <property type="project" value="UniProtKB-UniRule"/>
</dbReference>
<evidence type="ECO:0000256" key="3">
    <source>
        <dbReference type="ARBA" id="ARBA00007110"/>
    </source>
</evidence>
<keyword evidence="8 11" id="KW-0808">Transferase</keyword>